<feature type="region of interest" description="Disordered" evidence="1">
    <location>
        <begin position="55"/>
        <end position="130"/>
    </location>
</feature>
<sequence>MEQIEEAFATVISESTTVVIGGGDESEASSDATATKAAKVVAEVIVEAAQEVFCEEDISPAPAPQQPPTATPPAIPPTGPQARRPVSALPASPMVRPPSVAPPPAPMVAPEPQQPPSSPDSPLATPSPPEEAMCLCSDFAPPGAPYTCAQQRDWGKCEADWMRDDSMYPEGYCQITCGLCPCAKPMYRPGSPETPVPPKPAEDVTKKSEDRCSCSDIPPRGSKSTCAEQRSFGKCNAIWMRSTAEIPEAFCQVTCGRCPCKDPAVSQVSRRDSEGFPDTVFLCGEGVCSDTPVVKDAVGIAVAVGPVKASGPLGVPGNFPLDFGICGSDICITVPIRTM</sequence>
<evidence type="ECO:0000313" key="2">
    <source>
        <dbReference type="EMBL" id="CAD7698804.1"/>
    </source>
</evidence>
<dbReference type="AlphaFoldDB" id="A0A8S1IYC6"/>
<dbReference type="Proteomes" id="UP000708148">
    <property type="component" value="Unassembled WGS sequence"/>
</dbReference>
<keyword evidence="3" id="KW-1185">Reference proteome</keyword>
<name>A0A8S1IYC6_9CHLO</name>
<dbReference type="EMBL" id="CAJHUC010000886">
    <property type="protein sequence ID" value="CAD7698804.1"/>
    <property type="molecule type" value="Genomic_DNA"/>
</dbReference>
<comment type="caution">
    <text evidence="2">The sequence shown here is derived from an EMBL/GenBank/DDBJ whole genome shotgun (WGS) entry which is preliminary data.</text>
</comment>
<protein>
    <recommendedName>
        <fullName evidence="4">ShKT domain-containing protein</fullName>
    </recommendedName>
</protein>
<evidence type="ECO:0008006" key="4">
    <source>
        <dbReference type="Google" id="ProtNLM"/>
    </source>
</evidence>
<evidence type="ECO:0000313" key="3">
    <source>
        <dbReference type="Proteomes" id="UP000708148"/>
    </source>
</evidence>
<dbReference type="OrthoDB" id="568456at2759"/>
<feature type="compositionally biased region" description="Pro residues" evidence="1">
    <location>
        <begin position="61"/>
        <end position="79"/>
    </location>
</feature>
<organism evidence="2 3">
    <name type="scientific">Ostreobium quekettii</name>
    <dbReference type="NCBI Taxonomy" id="121088"/>
    <lineage>
        <taxon>Eukaryota</taxon>
        <taxon>Viridiplantae</taxon>
        <taxon>Chlorophyta</taxon>
        <taxon>core chlorophytes</taxon>
        <taxon>Ulvophyceae</taxon>
        <taxon>TCBD clade</taxon>
        <taxon>Bryopsidales</taxon>
        <taxon>Ostreobineae</taxon>
        <taxon>Ostreobiaceae</taxon>
        <taxon>Ostreobium</taxon>
    </lineage>
</organism>
<feature type="compositionally biased region" description="Pro residues" evidence="1">
    <location>
        <begin position="95"/>
        <end position="129"/>
    </location>
</feature>
<reference evidence="2" key="1">
    <citation type="submission" date="2020-12" db="EMBL/GenBank/DDBJ databases">
        <authorList>
            <person name="Iha C."/>
        </authorList>
    </citation>
    <scope>NUCLEOTIDE SEQUENCE</scope>
</reference>
<proteinExistence type="predicted"/>
<gene>
    <name evidence="2" type="ORF">OSTQU699_LOCUS4163</name>
</gene>
<evidence type="ECO:0000256" key="1">
    <source>
        <dbReference type="SAM" id="MobiDB-lite"/>
    </source>
</evidence>
<accession>A0A8S1IYC6</accession>